<keyword evidence="5" id="KW-1133">Transmembrane helix</keyword>
<dbReference type="AlphaFoldDB" id="A0A7R7VUV4"/>
<dbReference type="InterPro" id="IPR013112">
    <property type="entry name" value="FAD-bd_8"/>
</dbReference>
<feature type="domain" description="FAD-binding FR-type" evidence="6">
    <location>
        <begin position="78"/>
        <end position="196"/>
    </location>
</feature>
<dbReference type="EMBL" id="AP024421">
    <property type="protein sequence ID" value="BCR90608.1"/>
    <property type="molecule type" value="Genomic_DNA"/>
</dbReference>
<dbReference type="PROSITE" id="PS51384">
    <property type="entry name" value="FAD_FR"/>
    <property type="match status" value="1"/>
</dbReference>
<keyword evidence="5" id="KW-0472">Membrane</keyword>
<evidence type="ECO:0000259" key="6">
    <source>
        <dbReference type="PROSITE" id="PS51384"/>
    </source>
</evidence>
<keyword evidence="5" id="KW-0812">Transmembrane</keyword>
<dbReference type="GeneID" id="66984966"/>
<sequence length="370" mass="42170">MAIMLVQSITLLRRKWYETFLVIHIVFAILVVYALFRHTSFDGTKWNGYLWPMVAIWGFDRTVRLVRIAYCNLNVRTGKYFASTTSSTVKYCKDSDLAKIEMYPAQTTLVPRPGQFYYIYQPMSLKGWENHPFTLGAYNADCRMKNEGSQQRSKLIFYIRPYDGWTRRLRDQCCKTDGEVHPTLLLEGPYGHAAPVHTFDTVLMIVGGTGIASAVPYIIDHVSRASKPQTRTTRIRLIWSARQRGMYYQVFCDELAQILENPDISTTFFCTTDMSTSGRAFQGSVSEKIPKTGAVDTTKPLSTGIEFLPGRPHIRGTVMAEARAAQDSSTRLAVLACGPSPMADECRESVYEVMKGEYQDIEYYEEAFEW</sequence>
<evidence type="ECO:0000256" key="3">
    <source>
        <dbReference type="ARBA" id="ARBA00022982"/>
    </source>
</evidence>
<reference evidence="7" key="2">
    <citation type="submission" date="2021-02" db="EMBL/GenBank/DDBJ databases">
        <title>Aspergillus chevalieri M1 genome sequence.</title>
        <authorList>
            <person name="Kadooka C."/>
            <person name="Mori K."/>
            <person name="Futagami T."/>
        </authorList>
    </citation>
    <scope>NUCLEOTIDE SEQUENCE</scope>
    <source>
        <strain evidence="7">M1</strain>
    </source>
</reference>
<organism evidence="7 8">
    <name type="scientific">Aspergillus chevalieri</name>
    <name type="common">Eurotium chevalieri</name>
    <dbReference type="NCBI Taxonomy" id="182096"/>
    <lineage>
        <taxon>Eukaryota</taxon>
        <taxon>Fungi</taxon>
        <taxon>Dikarya</taxon>
        <taxon>Ascomycota</taxon>
        <taxon>Pezizomycotina</taxon>
        <taxon>Eurotiomycetes</taxon>
        <taxon>Eurotiomycetidae</taxon>
        <taxon>Eurotiales</taxon>
        <taxon>Aspergillaceae</taxon>
        <taxon>Aspergillus</taxon>
        <taxon>Aspergillus subgen. Aspergillus</taxon>
    </lineage>
</organism>
<dbReference type="SFLD" id="SFLDG01168">
    <property type="entry name" value="Ferric_reductase_subgroup_(FRE"/>
    <property type="match status" value="1"/>
</dbReference>
<dbReference type="InterPro" id="IPR017927">
    <property type="entry name" value="FAD-bd_FR_type"/>
</dbReference>
<evidence type="ECO:0000256" key="4">
    <source>
        <dbReference type="ARBA" id="ARBA00023002"/>
    </source>
</evidence>
<dbReference type="KEGG" id="ache:ACHE_60494A"/>
<keyword evidence="8" id="KW-1185">Reference proteome</keyword>
<dbReference type="GO" id="GO:0005886">
    <property type="term" value="C:plasma membrane"/>
    <property type="evidence" value="ECO:0007669"/>
    <property type="project" value="TreeGrafter"/>
</dbReference>
<dbReference type="InterPro" id="IPR051410">
    <property type="entry name" value="Ferric/Cupric_Reductase"/>
</dbReference>
<evidence type="ECO:0000313" key="7">
    <source>
        <dbReference type="EMBL" id="BCR90608.1"/>
    </source>
</evidence>
<dbReference type="PANTHER" id="PTHR32361:SF9">
    <property type="entry name" value="FERRIC REDUCTASE TRANSMEMBRANE COMPONENT 3-RELATED"/>
    <property type="match status" value="1"/>
</dbReference>
<proteinExistence type="inferred from homology"/>
<dbReference type="PANTHER" id="PTHR32361">
    <property type="entry name" value="FERRIC/CUPRIC REDUCTASE TRANSMEMBRANE COMPONENT"/>
    <property type="match status" value="1"/>
</dbReference>
<dbReference type="InterPro" id="IPR039261">
    <property type="entry name" value="FNR_nucleotide-bd"/>
</dbReference>
<dbReference type="GO" id="GO:0006826">
    <property type="term" value="P:iron ion transport"/>
    <property type="evidence" value="ECO:0007669"/>
    <property type="project" value="TreeGrafter"/>
</dbReference>
<dbReference type="Pfam" id="PF08022">
    <property type="entry name" value="FAD_binding_8"/>
    <property type="match status" value="1"/>
</dbReference>
<dbReference type="GO" id="GO:0015677">
    <property type="term" value="P:copper ion import"/>
    <property type="evidence" value="ECO:0007669"/>
    <property type="project" value="TreeGrafter"/>
</dbReference>
<dbReference type="Gene3D" id="3.40.50.80">
    <property type="entry name" value="Nucleotide-binding domain of ferredoxin-NADP reductase (FNR) module"/>
    <property type="match status" value="1"/>
</dbReference>
<dbReference type="InterPro" id="IPR013121">
    <property type="entry name" value="Fe_red_NAD-bd_6"/>
</dbReference>
<protein>
    <recommendedName>
        <fullName evidence="6">FAD-binding FR-type domain-containing protein</fullName>
    </recommendedName>
</protein>
<keyword evidence="4" id="KW-0560">Oxidoreductase</keyword>
<name>A0A7R7VUV4_ASPCH</name>
<evidence type="ECO:0000313" key="8">
    <source>
        <dbReference type="Proteomes" id="UP000637239"/>
    </source>
</evidence>
<dbReference type="Proteomes" id="UP000637239">
    <property type="component" value="Chromosome 6"/>
</dbReference>
<keyword evidence="2" id="KW-0813">Transport</keyword>
<feature type="transmembrane region" description="Helical" evidence="5">
    <location>
        <begin position="16"/>
        <end position="36"/>
    </location>
</feature>
<dbReference type="SFLD" id="SFLDS00052">
    <property type="entry name" value="Ferric_Reductase_Domain"/>
    <property type="match status" value="1"/>
</dbReference>
<evidence type="ECO:0000256" key="5">
    <source>
        <dbReference type="SAM" id="Phobius"/>
    </source>
</evidence>
<comment type="similarity">
    <text evidence="1">Belongs to the ferric reductase (FRE) family.</text>
</comment>
<reference evidence="7" key="1">
    <citation type="submission" date="2021-01" db="EMBL/GenBank/DDBJ databases">
        <authorList>
            <consortium name="Aspergillus chevalieri M1 genome sequencing consortium"/>
            <person name="Kazuki M."/>
            <person name="Futagami T."/>
        </authorList>
    </citation>
    <scope>NUCLEOTIDE SEQUENCE</scope>
    <source>
        <strain evidence="7">M1</strain>
    </source>
</reference>
<evidence type="ECO:0000256" key="1">
    <source>
        <dbReference type="ARBA" id="ARBA00006278"/>
    </source>
</evidence>
<gene>
    <name evidence="7" type="ORF">ACHE_60494A</name>
</gene>
<dbReference type="RefSeq" id="XP_043139130.1">
    <property type="nucleotide sequence ID" value="XM_043281674.1"/>
</dbReference>
<dbReference type="GO" id="GO:0006879">
    <property type="term" value="P:intracellular iron ion homeostasis"/>
    <property type="evidence" value="ECO:0007669"/>
    <property type="project" value="TreeGrafter"/>
</dbReference>
<keyword evidence="3" id="KW-0249">Electron transport</keyword>
<dbReference type="Pfam" id="PF08030">
    <property type="entry name" value="NAD_binding_6"/>
    <property type="match status" value="1"/>
</dbReference>
<dbReference type="GO" id="GO:0000293">
    <property type="term" value="F:ferric-chelate reductase activity"/>
    <property type="evidence" value="ECO:0007669"/>
    <property type="project" value="TreeGrafter"/>
</dbReference>
<dbReference type="SUPFAM" id="SSF52343">
    <property type="entry name" value="Ferredoxin reductase-like, C-terminal NADP-linked domain"/>
    <property type="match status" value="1"/>
</dbReference>
<dbReference type="CDD" id="cd06186">
    <property type="entry name" value="NOX_Duox_like_FAD_NADP"/>
    <property type="match status" value="1"/>
</dbReference>
<accession>A0A7R7VUV4</accession>
<evidence type="ECO:0000256" key="2">
    <source>
        <dbReference type="ARBA" id="ARBA00022448"/>
    </source>
</evidence>